<accession>A0A8H7S6G8</accession>
<dbReference type="AlphaFoldDB" id="A0A8H7S6G8"/>
<comment type="caution">
    <text evidence="2">The sequence shown here is derived from an EMBL/GenBank/DDBJ whole genome shotgun (WGS) entry which is preliminary data.</text>
</comment>
<feature type="compositionally biased region" description="Basic and acidic residues" evidence="1">
    <location>
        <begin position="49"/>
        <end position="67"/>
    </location>
</feature>
<sequence length="77" mass="8570">MDIGQIPNPFKDKNSARDMNDKNSNNSSLYGIGDYDEEPVQQQQQAPTKQEEKDIATQATEKVKEQVSKAADQVTGK</sequence>
<dbReference type="EMBL" id="JAEPRB010000071">
    <property type="protein sequence ID" value="KAG2222948.1"/>
    <property type="molecule type" value="Genomic_DNA"/>
</dbReference>
<organism evidence="2 3">
    <name type="scientific">Circinella minor</name>
    <dbReference type="NCBI Taxonomy" id="1195481"/>
    <lineage>
        <taxon>Eukaryota</taxon>
        <taxon>Fungi</taxon>
        <taxon>Fungi incertae sedis</taxon>
        <taxon>Mucoromycota</taxon>
        <taxon>Mucoromycotina</taxon>
        <taxon>Mucoromycetes</taxon>
        <taxon>Mucorales</taxon>
        <taxon>Lichtheimiaceae</taxon>
        <taxon>Circinella</taxon>
    </lineage>
</organism>
<name>A0A8H7S6G8_9FUNG</name>
<proteinExistence type="predicted"/>
<feature type="compositionally biased region" description="Basic and acidic residues" evidence="1">
    <location>
        <begin position="10"/>
        <end position="21"/>
    </location>
</feature>
<evidence type="ECO:0000256" key="1">
    <source>
        <dbReference type="SAM" id="MobiDB-lite"/>
    </source>
</evidence>
<reference evidence="2 3" key="1">
    <citation type="submission" date="2020-12" db="EMBL/GenBank/DDBJ databases">
        <title>Metabolic potential, ecology and presence of endohyphal bacteria is reflected in genomic diversity of Mucoromycotina.</title>
        <authorList>
            <person name="Muszewska A."/>
            <person name="Okrasinska A."/>
            <person name="Steczkiewicz K."/>
            <person name="Drgas O."/>
            <person name="Orlowska M."/>
            <person name="Perlinska-Lenart U."/>
            <person name="Aleksandrzak-Piekarczyk T."/>
            <person name="Szatraj K."/>
            <person name="Zielenkiewicz U."/>
            <person name="Pilsyk S."/>
            <person name="Malc E."/>
            <person name="Mieczkowski P."/>
            <person name="Kruszewska J.S."/>
            <person name="Biernat P."/>
            <person name="Pawlowska J."/>
        </authorList>
    </citation>
    <scope>NUCLEOTIDE SEQUENCE [LARGE SCALE GENOMIC DNA]</scope>
    <source>
        <strain evidence="2 3">CBS 142.35</strain>
    </source>
</reference>
<dbReference type="Proteomes" id="UP000646827">
    <property type="component" value="Unassembled WGS sequence"/>
</dbReference>
<protein>
    <submittedName>
        <fullName evidence="2">Uncharacterized protein</fullName>
    </submittedName>
</protein>
<keyword evidence="3" id="KW-1185">Reference proteome</keyword>
<gene>
    <name evidence="2" type="ORF">INT45_012926</name>
</gene>
<evidence type="ECO:0000313" key="2">
    <source>
        <dbReference type="EMBL" id="KAG2222948.1"/>
    </source>
</evidence>
<evidence type="ECO:0000313" key="3">
    <source>
        <dbReference type="Proteomes" id="UP000646827"/>
    </source>
</evidence>
<feature type="region of interest" description="Disordered" evidence="1">
    <location>
        <begin position="1"/>
        <end position="77"/>
    </location>
</feature>